<dbReference type="AlphaFoldDB" id="A0A645GYA4"/>
<dbReference type="AntiFam" id="ANF00095">
    <property type="entry name" value="Shadow ORF (opposite ABC transporters)"/>
</dbReference>
<organism evidence="2">
    <name type="scientific">bioreactor metagenome</name>
    <dbReference type="NCBI Taxonomy" id="1076179"/>
    <lineage>
        <taxon>unclassified sequences</taxon>
        <taxon>metagenomes</taxon>
        <taxon>ecological metagenomes</taxon>
    </lineage>
</organism>
<protein>
    <submittedName>
        <fullName evidence="2">Uncharacterized protein</fullName>
    </submittedName>
</protein>
<proteinExistence type="predicted"/>
<reference evidence="2" key="1">
    <citation type="submission" date="2019-08" db="EMBL/GenBank/DDBJ databases">
        <authorList>
            <person name="Kucharzyk K."/>
            <person name="Murdoch R.W."/>
            <person name="Higgins S."/>
            <person name="Loffler F."/>
        </authorList>
    </citation>
    <scope>NUCLEOTIDE SEQUENCE</scope>
</reference>
<accession>A0A645GYA4</accession>
<evidence type="ECO:0000313" key="2">
    <source>
        <dbReference type="EMBL" id="MPN31708.1"/>
    </source>
</evidence>
<evidence type="ECO:0000256" key="1">
    <source>
        <dbReference type="SAM" id="MobiDB-lite"/>
    </source>
</evidence>
<name>A0A645GYA4_9ZZZZ</name>
<feature type="region of interest" description="Disordered" evidence="1">
    <location>
        <begin position="42"/>
        <end position="61"/>
    </location>
</feature>
<sequence>MAEQRVVLKDKSHLTIARMQAADVGTMEANMSAGLVFQPGNNAQQCGFTGTGRPQQGNHLT</sequence>
<gene>
    <name evidence="2" type="ORF">SDC9_179182</name>
</gene>
<dbReference type="EMBL" id="VSSQ01083359">
    <property type="protein sequence ID" value="MPN31708.1"/>
    <property type="molecule type" value="Genomic_DNA"/>
</dbReference>
<comment type="caution">
    <text evidence="2">The sequence shown here is derived from an EMBL/GenBank/DDBJ whole genome shotgun (WGS) entry which is preliminary data.</text>
</comment>